<dbReference type="GO" id="GO:0005840">
    <property type="term" value="C:ribosome"/>
    <property type="evidence" value="ECO:0007669"/>
    <property type="project" value="UniProtKB-KW"/>
</dbReference>
<reference evidence="8" key="1">
    <citation type="submission" date="2023-01" db="EMBL/GenBank/DDBJ databases">
        <title>Genome assembly of the deep-sea coral Lophelia pertusa.</title>
        <authorList>
            <person name="Herrera S."/>
            <person name="Cordes E."/>
        </authorList>
    </citation>
    <scope>NUCLEOTIDE SEQUENCE</scope>
    <source>
        <strain evidence="8">USNM1676648</strain>
        <tissue evidence="8">Polyp</tissue>
    </source>
</reference>
<evidence type="ECO:0000256" key="1">
    <source>
        <dbReference type="ARBA" id="ARBA00004173"/>
    </source>
</evidence>
<sequence>MAARMFSISRGLFSCNVQRTACTTFRSKAVEFNKMATLTSLIKSRTSTFSTFNFQANAHVWKTGMQRIKFLPRLLAASPTRSIYTLDSVSNFMKRAQLVQAPESLVTAARCINTRSKRSKLGKRKTCKAVAKRFKRTGNGNLKYWRPGKSANMMQKGPKLSRQLRKSVLCNKQQLKLLNKMLNGW</sequence>
<dbReference type="Proteomes" id="UP001163046">
    <property type="component" value="Unassembled WGS sequence"/>
</dbReference>
<dbReference type="InterPro" id="IPR001706">
    <property type="entry name" value="Ribosomal_bL35"/>
</dbReference>
<gene>
    <name evidence="8" type="ORF">OS493_024451</name>
</gene>
<dbReference type="OrthoDB" id="5847109at2759"/>
<dbReference type="InterPro" id="IPR021137">
    <property type="entry name" value="Ribosomal_bL35-like"/>
</dbReference>
<evidence type="ECO:0000256" key="7">
    <source>
        <dbReference type="RuleBase" id="RU000568"/>
    </source>
</evidence>
<organism evidence="8 9">
    <name type="scientific">Desmophyllum pertusum</name>
    <dbReference type="NCBI Taxonomy" id="174260"/>
    <lineage>
        <taxon>Eukaryota</taxon>
        <taxon>Metazoa</taxon>
        <taxon>Cnidaria</taxon>
        <taxon>Anthozoa</taxon>
        <taxon>Hexacorallia</taxon>
        <taxon>Scleractinia</taxon>
        <taxon>Caryophylliina</taxon>
        <taxon>Caryophylliidae</taxon>
        <taxon>Desmophyllum</taxon>
    </lineage>
</organism>
<accession>A0A9X0CFP5</accession>
<dbReference type="InterPro" id="IPR037229">
    <property type="entry name" value="Ribosomal_bL35_sf"/>
</dbReference>
<proteinExistence type="inferred from homology"/>
<dbReference type="PANTHER" id="PTHR15909:SF0">
    <property type="entry name" value="LARGE RIBOSOMAL SUBUNIT PROTEIN BL35M"/>
    <property type="match status" value="1"/>
</dbReference>
<evidence type="ECO:0000313" key="8">
    <source>
        <dbReference type="EMBL" id="KAJ7328535.1"/>
    </source>
</evidence>
<keyword evidence="6 7" id="KW-0687">Ribonucleoprotein</keyword>
<keyword evidence="9" id="KW-1185">Reference proteome</keyword>
<dbReference type="Pfam" id="PF01632">
    <property type="entry name" value="Ribosomal_L35p"/>
    <property type="match status" value="1"/>
</dbReference>
<evidence type="ECO:0000313" key="9">
    <source>
        <dbReference type="Proteomes" id="UP001163046"/>
    </source>
</evidence>
<evidence type="ECO:0000256" key="2">
    <source>
        <dbReference type="ARBA" id="ARBA00006598"/>
    </source>
</evidence>
<dbReference type="PRINTS" id="PR00064">
    <property type="entry name" value="RIBOSOMALL35"/>
</dbReference>
<dbReference type="InterPro" id="IPR019338">
    <property type="entry name" value="Ribosomal_bL35m"/>
</dbReference>
<keyword evidence="3" id="KW-0809">Transit peptide</keyword>
<dbReference type="GO" id="GO:0005739">
    <property type="term" value="C:mitochondrion"/>
    <property type="evidence" value="ECO:0007669"/>
    <property type="project" value="UniProtKB-SubCell"/>
</dbReference>
<keyword evidence="5" id="KW-0496">Mitochondrion</keyword>
<keyword evidence="4 7" id="KW-0689">Ribosomal protein</keyword>
<evidence type="ECO:0000256" key="3">
    <source>
        <dbReference type="ARBA" id="ARBA00022946"/>
    </source>
</evidence>
<name>A0A9X0CFP5_9CNID</name>
<dbReference type="HAMAP" id="MF_00514">
    <property type="entry name" value="Ribosomal_bL35"/>
    <property type="match status" value="1"/>
</dbReference>
<dbReference type="EMBL" id="MU827796">
    <property type="protein sequence ID" value="KAJ7328535.1"/>
    <property type="molecule type" value="Genomic_DNA"/>
</dbReference>
<comment type="similarity">
    <text evidence="2 7">Belongs to the bacterial ribosomal protein bL35 family.</text>
</comment>
<comment type="caution">
    <text evidence="8">The sequence shown here is derived from an EMBL/GenBank/DDBJ whole genome shotgun (WGS) entry which is preliminary data.</text>
</comment>
<dbReference type="Gene3D" id="4.10.410.60">
    <property type="match status" value="1"/>
</dbReference>
<dbReference type="GO" id="GO:1990904">
    <property type="term" value="C:ribonucleoprotein complex"/>
    <property type="evidence" value="ECO:0007669"/>
    <property type="project" value="UniProtKB-KW"/>
</dbReference>
<dbReference type="PANTHER" id="PTHR15909">
    <property type="entry name" value="39S RIBOSOMAL PROTEIN L35, MITOCHONDRIAL"/>
    <property type="match status" value="1"/>
</dbReference>
<protein>
    <recommendedName>
        <fullName evidence="7">50S ribosomal protein L35</fullName>
    </recommendedName>
</protein>
<dbReference type="GO" id="GO:0003735">
    <property type="term" value="F:structural constituent of ribosome"/>
    <property type="evidence" value="ECO:0007669"/>
    <property type="project" value="InterPro"/>
</dbReference>
<evidence type="ECO:0000256" key="4">
    <source>
        <dbReference type="ARBA" id="ARBA00022980"/>
    </source>
</evidence>
<dbReference type="AlphaFoldDB" id="A0A9X0CFP5"/>
<evidence type="ECO:0000256" key="6">
    <source>
        <dbReference type="ARBA" id="ARBA00023274"/>
    </source>
</evidence>
<dbReference type="SUPFAM" id="SSF143034">
    <property type="entry name" value="L35p-like"/>
    <property type="match status" value="1"/>
</dbReference>
<dbReference type="GO" id="GO:0006412">
    <property type="term" value="P:translation"/>
    <property type="evidence" value="ECO:0007669"/>
    <property type="project" value="InterPro"/>
</dbReference>
<comment type="subcellular location">
    <subcellularLocation>
        <location evidence="1">Mitochondrion</location>
    </subcellularLocation>
</comment>
<evidence type="ECO:0000256" key="5">
    <source>
        <dbReference type="ARBA" id="ARBA00023128"/>
    </source>
</evidence>